<keyword evidence="2 4" id="KW-0012">Acyltransferase</keyword>
<comment type="catalytic activity">
    <reaction evidence="3 4">
        <text>holo-[ACP] + malonyl-CoA = malonyl-[ACP] + CoA</text>
        <dbReference type="Rhea" id="RHEA:41792"/>
        <dbReference type="Rhea" id="RHEA-COMP:9623"/>
        <dbReference type="Rhea" id="RHEA-COMP:9685"/>
        <dbReference type="ChEBI" id="CHEBI:57287"/>
        <dbReference type="ChEBI" id="CHEBI:57384"/>
        <dbReference type="ChEBI" id="CHEBI:64479"/>
        <dbReference type="ChEBI" id="CHEBI:78449"/>
        <dbReference type="EC" id="2.3.1.39"/>
    </reaction>
</comment>
<dbReference type="InterPro" id="IPR024925">
    <property type="entry name" value="Malonyl_CoA-ACP_transAc"/>
</dbReference>
<dbReference type="InterPro" id="IPR001227">
    <property type="entry name" value="Ac_transferase_dom_sf"/>
</dbReference>
<evidence type="ECO:0000256" key="1">
    <source>
        <dbReference type="ARBA" id="ARBA00022679"/>
    </source>
</evidence>
<dbReference type="InterPro" id="IPR016035">
    <property type="entry name" value="Acyl_Trfase/lysoPLipase"/>
</dbReference>
<dbReference type="Gene3D" id="3.30.70.250">
    <property type="entry name" value="Malonyl-CoA ACP transacylase, ACP-binding"/>
    <property type="match status" value="1"/>
</dbReference>
<dbReference type="EC" id="2.3.1.39" evidence="4"/>
<sequence>MSKIAFVFPGQGSQCIGMGREMVNNFPCAKETFELADKRLGYKLSDLCFNGPEEKLKLTVHTQPALLTTSIACLRVLEENGVKPDYVAGHSLGEYSALVAAKAIEFSDAVWLVEQRGKYMQEAVVPGEGSMAAILGLDEESVYKLCEKCQDLGVIEPANFNCPGQIVVAGATPAINKAVEVAKELGAKRAIPLAVSGPFHSSLLEAAGNNLGLAIEKITINNPEVPVIANVSAGEVSTKEEIEESLIRQVSSSVKWEQSVRYLINKGVTTFIEIGSGKVLTGLIKKIDKSVNVHNVSDPTSLEQTLEGLKEAL</sequence>
<feature type="active site" evidence="5">
    <location>
        <position position="91"/>
    </location>
</feature>
<dbReference type="AlphaFoldDB" id="A0A1W1VJT3"/>
<evidence type="ECO:0000259" key="6">
    <source>
        <dbReference type="SMART" id="SM00827"/>
    </source>
</evidence>
<dbReference type="PIRSF" id="PIRSF000446">
    <property type="entry name" value="Mct"/>
    <property type="match status" value="1"/>
</dbReference>
<dbReference type="PANTHER" id="PTHR42681:SF1">
    <property type="entry name" value="MALONYL-COA-ACYL CARRIER PROTEIN TRANSACYLASE, MITOCHONDRIAL"/>
    <property type="match status" value="1"/>
</dbReference>
<dbReference type="Pfam" id="PF00698">
    <property type="entry name" value="Acyl_transf_1"/>
    <property type="match status" value="1"/>
</dbReference>
<reference evidence="7 8" key="1">
    <citation type="submission" date="2017-04" db="EMBL/GenBank/DDBJ databases">
        <authorList>
            <person name="Afonso C.L."/>
            <person name="Miller P.J."/>
            <person name="Scott M.A."/>
            <person name="Spackman E."/>
            <person name="Goraichik I."/>
            <person name="Dimitrov K.M."/>
            <person name="Suarez D.L."/>
            <person name="Swayne D.E."/>
        </authorList>
    </citation>
    <scope>NUCLEOTIDE SEQUENCE [LARGE SCALE GENOMIC DNA]</scope>
    <source>
        <strain evidence="7 8">DSM 11270</strain>
    </source>
</reference>
<evidence type="ECO:0000256" key="2">
    <source>
        <dbReference type="ARBA" id="ARBA00023315"/>
    </source>
</evidence>
<dbReference type="EMBL" id="FWWT01000022">
    <property type="protein sequence ID" value="SMB93622.1"/>
    <property type="molecule type" value="Genomic_DNA"/>
</dbReference>
<keyword evidence="8" id="KW-1185">Reference proteome</keyword>
<proteinExistence type="inferred from homology"/>
<evidence type="ECO:0000313" key="8">
    <source>
        <dbReference type="Proteomes" id="UP000192731"/>
    </source>
</evidence>
<dbReference type="Proteomes" id="UP000192731">
    <property type="component" value="Unassembled WGS sequence"/>
</dbReference>
<dbReference type="OrthoDB" id="9805460at2"/>
<dbReference type="PANTHER" id="PTHR42681">
    <property type="entry name" value="MALONYL-COA-ACYL CARRIER PROTEIN TRANSACYLASE, MITOCHONDRIAL"/>
    <property type="match status" value="1"/>
</dbReference>
<evidence type="ECO:0000256" key="5">
    <source>
        <dbReference type="PIRSR" id="PIRSR000446-1"/>
    </source>
</evidence>
<dbReference type="GO" id="GO:0006633">
    <property type="term" value="P:fatty acid biosynthetic process"/>
    <property type="evidence" value="ECO:0007669"/>
    <property type="project" value="TreeGrafter"/>
</dbReference>
<evidence type="ECO:0000256" key="3">
    <source>
        <dbReference type="ARBA" id="ARBA00048462"/>
    </source>
</evidence>
<dbReference type="STRING" id="656914.SAMN00017405_0063"/>
<organism evidence="7 8">
    <name type="scientific">Desulfonispora thiosulfatigenes DSM 11270</name>
    <dbReference type="NCBI Taxonomy" id="656914"/>
    <lineage>
        <taxon>Bacteria</taxon>
        <taxon>Bacillati</taxon>
        <taxon>Bacillota</taxon>
        <taxon>Clostridia</taxon>
        <taxon>Eubacteriales</taxon>
        <taxon>Peptococcaceae</taxon>
        <taxon>Desulfonispora</taxon>
    </lineage>
</organism>
<comment type="similarity">
    <text evidence="4">Belongs to the fabD family.</text>
</comment>
<gene>
    <name evidence="7" type="ORF">SAMN00017405_0063</name>
</gene>
<name>A0A1W1VJT3_DESTI</name>
<keyword evidence="1 4" id="KW-0808">Transferase</keyword>
<dbReference type="InterPro" id="IPR004410">
    <property type="entry name" value="Malonyl_CoA-ACP_transAc_FabD"/>
</dbReference>
<evidence type="ECO:0000313" key="7">
    <source>
        <dbReference type="EMBL" id="SMB93622.1"/>
    </source>
</evidence>
<dbReference type="InterPro" id="IPR016036">
    <property type="entry name" value="Malonyl_transacylase_ACP-bd"/>
</dbReference>
<dbReference type="SUPFAM" id="SSF55048">
    <property type="entry name" value="Probable ACP-binding domain of malonyl-CoA ACP transacylase"/>
    <property type="match status" value="1"/>
</dbReference>
<dbReference type="Gene3D" id="3.40.366.10">
    <property type="entry name" value="Malonyl-Coenzyme A Acyl Carrier Protein, domain 2"/>
    <property type="match status" value="1"/>
</dbReference>
<dbReference type="SMART" id="SM00827">
    <property type="entry name" value="PKS_AT"/>
    <property type="match status" value="1"/>
</dbReference>
<dbReference type="InterPro" id="IPR050858">
    <property type="entry name" value="Mal-CoA-ACP_Trans/PKS_FabD"/>
</dbReference>
<dbReference type="GO" id="GO:0005829">
    <property type="term" value="C:cytosol"/>
    <property type="evidence" value="ECO:0007669"/>
    <property type="project" value="TreeGrafter"/>
</dbReference>
<dbReference type="FunFam" id="3.30.70.250:FF:000001">
    <property type="entry name" value="Malonyl CoA-acyl carrier protein transacylase"/>
    <property type="match status" value="1"/>
</dbReference>
<protein>
    <recommendedName>
        <fullName evidence="4">Malonyl CoA-acyl carrier protein transacylase</fullName>
        <ecNumber evidence="4">2.3.1.39</ecNumber>
    </recommendedName>
</protein>
<dbReference type="RefSeq" id="WP_084053876.1">
    <property type="nucleotide sequence ID" value="NZ_FWWT01000022.1"/>
</dbReference>
<dbReference type="SUPFAM" id="SSF52151">
    <property type="entry name" value="FabD/lysophospholipase-like"/>
    <property type="match status" value="1"/>
</dbReference>
<dbReference type="GO" id="GO:0004314">
    <property type="term" value="F:[acyl-carrier-protein] S-malonyltransferase activity"/>
    <property type="evidence" value="ECO:0007669"/>
    <property type="project" value="UniProtKB-EC"/>
</dbReference>
<dbReference type="NCBIfam" id="TIGR00128">
    <property type="entry name" value="fabD"/>
    <property type="match status" value="1"/>
</dbReference>
<evidence type="ECO:0000256" key="4">
    <source>
        <dbReference type="PIRNR" id="PIRNR000446"/>
    </source>
</evidence>
<accession>A0A1W1VJT3</accession>
<dbReference type="InterPro" id="IPR014043">
    <property type="entry name" value="Acyl_transferase_dom"/>
</dbReference>
<feature type="active site" evidence="5">
    <location>
        <position position="200"/>
    </location>
</feature>
<feature type="domain" description="Malonyl-CoA:ACP transacylase (MAT)" evidence="6">
    <location>
        <begin position="7"/>
        <end position="311"/>
    </location>
</feature>